<comment type="subcellular location">
    <subcellularLocation>
        <location evidence="1">Nucleus</location>
    </subcellularLocation>
</comment>
<evidence type="ECO:0000256" key="3">
    <source>
        <dbReference type="ARBA" id="ARBA00022574"/>
    </source>
</evidence>
<dbReference type="Pfam" id="PF00400">
    <property type="entry name" value="WD40"/>
    <property type="match status" value="5"/>
</dbReference>
<dbReference type="FunFam" id="2.130.10.10:FF:000512">
    <property type="entry name" value="WD-40 repeat-containing protein MSI1"/>
    <property type="match status" value="1"/>
</dbReference>
<evidence type="ECO:0000313" key="9">
    <source>
        <dbReference type="EMBL" id="KAH7518411.1"/>
    </source>
</evidence>
<dbReference type="PRINTS" id="PR00320">
    <property type="entry name" value="GPROTEINBRPT"/>
</dbReference>
<evidence type="ECO:0000256" key="4">
    <source>
        <dbReference type="ARBA" id="ARBA00022737"/>
    </source>
</evidence>
<dbReference type="InterPro" id="IPR001680">
    <property type="entry name" value="WD40_rpt"/>
</dbReference>
<dbReference type="PROSITE" id="PS50082">
    <property type="entry name" value="WD_REPEATS_2"/>
    <property type="match status" value="3"/>
</dbReference>
<evidence type="ECO:0000256" key="5">
    <source>
        <dbReference type="ARBA" id="ARBA00022853"/>
    </source>
</evidence>
<dbReference type="InterPro" id="IPR022052">
    <property type="entry name" value="Histone-bd_RBBP4-like_N"/>
</dbReference>
<keyword evidence="4" id="KW-0677">Repeat</keyword>
<accession>A0A978UU61</accession>
<dbReference type="GO" id="GO:0005634">
    <property type="term" value="C:nucleus"/>
    <property type="evidence" value="ECO:0007669"/>
    <property type="project" value="UniProtKB-SubCell"/>
</dbReference>
<evidence type="ECO:0000256" key="7">
    <source>
        <dbReference type="PROSITE-ProRule" id="PRU00221"/>
    </source>
</evidence>
<keyword evidence="3 7" id="KW-0853">WD repeat</keyword>
<name>A0A978UU61_ZIZJJ</name>
<evidence type="ECO:0000256" key="2">
    <source>
        <dbReference type="ARBA" id="ARBA00009341"/>
    </source>
</evidence>
<keyword evidence="6" id="KW-0539">Nucleus</keyword>
<dbReference type="EMBL" id="JAEACU010000009">
    <property type="protein sequence ID" value="KAH7518411.1"/>
    <property type="molecule type" value="Genomic_DNA"/>
</dbReference>
<dbReference type="OrthoDB" id="427795at2759"/>
<dbReference type="InterPro" id="IPR020472">
    <property type="entry name" value="WD40_PAC1"/>
</dbReference>
<dbReference type="SUPFAM" id="SSF50978">
    <property type="entry name" value="WD40 repeat-like"/>
    <property type="match status" value="1"/>
</dbReference>
<dbReference type="AlphaFoldDB" id="A0A978UU61"/>
<comment type="caution">
    <text evidence="9">The sequence shown here is derived from an EMBL/GenBank/DDBJ whole genome shotgun (WGS) entry which is preliminary data.</text>
</comment>
<evidence type="ECO:0000259" key="8">
    <source>
        <dbReference type="Pfam" id="PF12265"/>
    </source>
</evidence>
<dbReference type="GO" id="GO:0006325">
    <property type="term" value="P:chromatin organization"/>
    <property type="evidence" value="ECO:0007669"/>
    <property type="project" value="UniProtKB-KW"/>
</dbReference>
<evidence type="ECO:0000313" key="10">
    <source>
        <dbReference type="Proteomes" id="UP000813462"/>
    </source>
</evidence>
<organism evidence="9 10">
    <name type="scientific">Ziziphus jujuba var. spinosa</name>
    <dbReference type="NCBI Taxonomy" id="714518"/>
    <lineage>
        <taxon>Eukaryota</taxon>
        <taxon>Viridiplantae</taxon>
        <taxon>Streptophyta</taxon>
        <taxon>Embryophyta</taxon>
        <taxon>Tracheophyta</taxon>
        <taxon>Spermatophyta</taxon>
        <taxon>Magnoliopsida</taxon>
        <taxon>eudicotyledons</taxon>
        <taxon>Gunneridae</taxon>
        <taxon>Pentapetalae</taxon>
        <taxon>rosids</taxon>
        <taxon>fabids</taxon>
        <taxon>Rosales</taxon>
        <taxon>Rhamnaceae</taxon>
        <taxon>Paliureae</taxon>
        <taxon>Ziziphus</taxon>
    </lineage>
</organism>
<dbReference type="PROSITE" id="PS50294">
    <property type="entry name" value="WD_REPEATS_REGION"/>
    <property type="match status" value="2"/>
</dbReference>
<feature type="repeat" description="WD" evidence="7">
    <location>
        <begin position="298"/>
        <end position="333"/>
    </location>
</feature>
<sequence length="408" mass="45888">MAEEEAGVDQVEEEYTVWKKNTPFLYDFIISHPLEWPSLTVHWVPISPQPHHTHHPSLAVHKLIFGTHTANGFPNFLMVADALLPTKQVETKLDSDGSNPILPKIEITQKIRVDGEVNKARCMPQKPSVIGAKTSASEVLVFDCAKQGVKPQGGECDPDLRLRGHDKEGYGLSWSHLKEGYLLSGSHDCKICLWDVSALARDKVLDAMHVYEGHKDVVGDVSWHSKNENLFGSVGDDCHLMIWDLRTNQIEHSVKVHQKEVNYLSFNPYNEWILATASSDTTVGLFDIRNLTEPLHLLSSHSEEVFQVEWDPNHETVLASSADDRRLNVWDLNRIGDEQLEGDGDDGPPELLFSHGGHKAKISDFSWNKYEPWVISSVAEDNSLQVWQVADSIIHDDEDDDDVQAADD</sequence>
<dbReference type="InterPro" id="IPR019775">
    <property type="entry name" value="WD40_repeat_CS"/>
</dbReference>
<dbReference type="PROSITE" id="PS00678">
    <property type="entry name" value="WD_REPEATS_1"/>
    <property type="match status" value="2"/>
</dbReference>
<dbReference type="Pfam" id="PF12265">
    <property type="entry name" value="CAF1C_H4-bd"/>
    <property type="match status" value="1"/>
</dbReference>
<reference evidence="9" key="1">
    <citation type="journal article" date="2021" name="Front. Plant Sci.">
        <title>Chromosome-Scale Genome Assembly for Chinese Sour Jujube and Insights Into Its Genome Evolution and Domestication Signature.</title>
        <authorList>
            <person name="Shen L.-Y."/>
            <person name="Luo H."/>
            <person name="Wang X.-L."/>
            <person name="Wang X.-M."/>
            <person name="Qiu X.-J."/>
            <person name="Liu H."/>
            <person name="Zhou S.-S."/>
            <person name="Jia K.-H."/>
            <person name="Nie S."/>
            <person name="Bao Y.-T."/>
            <person name="Zhang R.-G."/>
            <person name="Yun Q.-Z."/>
            <person name="Chai Y.-H."/>
            <person name="Lu J.-Y."/>
            <person name="Li Y."/>
            <person name="Zhao S.-W."/>
            <person name="Mao J.-F."/>
            <person name="Jia S.-G."/>
            <person name="Mao Y.-M."/>
        </authorList>
    </citation>
    <scope>NUCLEOTIDE SEQUENCE</scope>
    <source>
        <strain evidence="9">AT0</strain>
        <tissue evidence="9">Leaf</tissue>
    </source>
</reference>
<dbReference type="InterPro" id="IPR036322">
    <property type="entry name" value="WD40_repeat_dom_sf"/>
</dbReference>
<evidence type="ECO:0000256" key="6">
    <source>
        <dbReference type="ARBA" id="ARBA00023242"/>
    </source>
</evidence>
<dbReference type="Proteomes" id="UP000813462">
    <property type="component" value="Unassembled WGS sequence"/>
</dbReference>
<keyword evidence="5" id="KW-0156">Chromatin regulator</keyword>
<dbReference type="Gene3D" id="2.130.10.10">
    <property type="entry name" value="YVTN repeat-like/Quinoprotein amine dehydrogenase"/>
    <property type="match status" value="1"/>
</dbReference>
<dbReference type="SMART" id="SM00320">
    <property type="entry name" value="WD40"/>
    <property type="match status" value="5"/>
</dbReference>
<proteinExistence type="inferred from homology"/>
<gene>
    <name evidence="9" type="ORF">FEM48_Zijuj09G0168700</name>
</gene>
<comment type="similarity">
    <text evidence="2">Belongs to the WD repeat RBAP46/RBAP48/MSI1 family.</text>
</comment>
<protein>
    <recommendedName>
        <fullName evidence="8">Histone-binding protein RBBP4-like N-terminal domain-containing protein</fullName>
    </recommendedName>
</protein>
<feature type="repeat" description="WD" evidence="7">
    <location>
        <begin position="162"/>
        <end position="197"/>
    </location>
</feature>
<feature type="repeat" description="WD" evidence="7">
    <location>
        <begin position="211"/>
        <end position="253"/>
    </location>
</feature>
<dbReference type="InterPro" id="IPR050459">
    <property type="entry name" value="WD_repeat_RBAP46/RBAP48/MSI1"/>
</dbReference>
<evidence type="ECO:0000256" key="1">
    <source>
        <dbReference type="ARBA" id="ARBA00004123"/>
    </source>
</evidence>
<dbReference type="InterPro" id="IPR015943">
    <property type="entry name" value="WD40/YVTN_repeat-like_dom_sf"/>
</dbReference>
<dbReference type="PANTHER" id="PTHR22850">
    <property type="entry name" value="WD40 REPEAT FAMILY"/>
    <property type="match status" value="1"/>
</dbReference>
<feature type="domain" description="Histone-binding protein RBBP4-like N-terminal" evidence="8">
    <location>
        <begin position="13"/>
        <end position="85"/>
    </location>
</feature>